<evidence type="ECO:0000256" key="1">
    <source>
        <dbReference type="ARBA" id="ARBA00008791"/>
    </source>
</evidence>
<sequence length="141" mass="15451">MFNKILVAIDGSEMSEKALEAGLHLAKEQRAEVTLVHVERNITIPVGLEGTTVDSIYDSIKKEGEKLLKDGKEKAEAEGIQAKTVYLEGEPSVQIVHLAEKEKYQLIVIGSRGLGNIKEMMLGSVSHKVSQMSHCPVLIVK</sequence>
<dbReference type="InterPro" id="IPR006015">
    <property type="entry name" value="Universal_stress_UspA"/>
</dbReference>
<gene>
    <name evidence="3" type="ORF">CWO92_08735</name>
</gene>
<name>A0A2N3LL63_9BACI</name>
<dbReference type="OrthoDB" id="9777884at2"/>
<dbReference type="RefSeq" id="WP_101353829.1">
    <property type="nucleotide sequence ID" value="NZ_PIQO01000005.1"/>
</dbReference>
<accession>A0A2N3LL63</accession>
<dbReference type="Pfam" id="PF00582">
    <property type="entry name" value="Usp"/>
    <property type="match status" value="1"/>
</dbReference>
<feature type="domain" description="UspA" evidence="2">
    <location>
        <begin position="1"/>
        <end position="141"/>
    </location>
</feature>
<dbReference type="PANTHER" id="PTHR46268">
    <property type="entry name" value="STRESS RESPONSE PROTEIN NHAX"/>
    <property type="match status" value="1"/>
</dbReference>
<dbReference type="AlphaFoldDB" id="A0A2N3LL63"/>
<comment type="similarity">
    <text evidence="1">Belongs to the universal stress protein A family.</text>
</comment>
<dbReference type="Gene3D" id="3.40.50.620">
    <property type="entry name" value="HUPs"/>
    <property type="match status" value="1"/>
</dbReference>
<proteinExistence type="inferred from homology"/>
<evidence type="ECO:0000313" key="4">
    <source>
        <dbReference type="Proteomes" id="UP000233440"/>
    </source>
</evidence>
<protein>
    <submittedName>
        <fullName evidence="3">Universal stress protein</fullName>
    </submittedName>
</protein>
<organism evidence="3 4">
    <name type="scientific">Heyndrickxia camelliae</name>
    <dbReference type="NCBI Taxonomy" id="1707093"/>
    <lineage>
        <taxon>Bacteria</taxon>
        <taxon>Bacillati</taxon>
        <taxon>Bacillota</taxon>
        <taxon>Bacilli</taxon>
        <taxon>Bacillales</taxon>
        <taxon>Bacillaceae</taxon>
        <taxon>Heyndrickxia</taxon>
    </lineage>
</organism>
<dbReference type="CDD" id="cd00293">
    <property type="entry name" value="USP-like"/>
    <property type="match status" value="1"/>
</dbReference>
<evidence type="ECO:0000313" key="3">
    <source>
        <dbReference type="EMBL" id="PKR85273.1"/>
    </source>
</evidence>
<keyword evidence="4" id="KW-1185">Reference proteome</keyword>
<dbReference type="EMBL" id="PIQO01000005">
    <property type="protein sequence ID" value="PKR85273.1"/>
    <property type="molecule type" value="Genomic_DNA"/>
</dbReference>
<dbReference type="InterPro" id="IPR006016">
    <property type="entry name" value="UspA"/>
</dbReference>
<comment type="caution">
    <text evidence="3">The sequence shown here is derived from an EMBL/GenBank/DDBJ whole genome shotgun (WGS) entry which is preliminary data.</text>
</comment>
<dbReference type="InterPro" id="IPR014729">
    <property type="entry name" value="Rossmann-like_a/b/a_fold"/>
</dbReference>
<dbReference type="SUPFAM" id="SSF52402">
    <property type="entry name" value="Adenine nucleotide alpha hydrolases-like"/>
    <property type="match status" value="1"/>
</dbReference>
<dbReference type="PRINTS" id="PR01438">
    <property type="entry name" value="UNVRSLSTRESS"/>
</dbReference>
<reference evidence="3 4" key="1">
    <citation type="submission" date="2017-11" db="EMBL/GenBank/DDBJ databases">
        <title>Bacillus camelliae sp. nov., isolated from pu'er tea.</title>
        <authorList>
            <person name="Niu L."/>
        </authorList>
    </citation>
    <scope>NUCLEOTIDE SEQUENCE [LARGE SCALE GENOMIC DNA]</scope>
    <source>
        <strain evidence="3 4">7578-1</strain>
    </source>
</reference>
<dbReference type="PANTHER" id="PTHR46268:SF6">
    <property type="entry name" value="UNIVERSAL STRESS PROTEIN UP12"/>
    <property type="match status" value="1"/>
</dbReference>
<dbReference type="Proteomes" id="UP000233440">
    <property type="component" value="Unassembled WGS sequence"/>
</dbReference>
<evidence type="ECO:0000259" key="2">
    <source>
        <dbReference type="Pfam" id="PF00582"/>
    </source>
</evidence>